<dbReference type="EMBL" id="CP120682">
    <property type="protein sequence ID" value="WKN36549.1"/>
    <property type="molecule type" value="Genomic_DNA"/>
</dbReference>
<dbReference type="Pfam" id="PF02687">
    <property type="entry name" value="FtsX"/>
    <property type="match status" value="2"/>
</dbReference>
<keyword evidence="3 6" id="KW-0812">Transmembrane</keyword>
<feature type="transmembrane region" description="Helical" evidence="6">
    <location>
        <begin position="418"/>
        <end position="441"/>
    </location>
</feature>
<dbReference type="PROSITE" id="PS50112">
    <property type="entry name" value="PAS"/>
    <property type="match status" value="1"/>
</dbReference>
<dbReference type="InterPro" id="IPR025857">
    <property type="entry name" value="MacB_PCD"/>
</dbReference>
<evidence type="ECO:0000256" key="3">
    <source>
        <dbReference type="ARBA" id="ARBA00022692"/>
    </source>
</evidence>
<reference evidence="8" key="2">
    <citation type="journal article" date="2024" name="Antonie Van Leeuwenhoek">
        <title>Roseihalotalea indica gen. nov., sp. nov., a halophilic Bacteroidetes from mesopelagic Southwest Indian Ocean with higher carbohydrate metabolic potential.</title>
        <authorList>
            <person name="Chen B."/>
            <person name="Zhang M."/>
            <person name="Lin D."/>
            <person name="Ye J."/>
            <person name="Tang K."/>
        </authorList>
    </citation>
    <scope>NUCLEOTIDE SEQUENCE</scope>
    <source>
        <strain evidence="8">TK19036</strain>
    </source>
</reference>
<organism evidence="8">
    <name type="scientific">Roseihalotalea indica</name>
    <dbReference type="NCBI Taxonomy" id="2867963"/>
    <lineage>
        <taxon>Bacteria</taxon>
        <taxon>Pseudomonadati</taxon>
        <taxon>Bacteroidota</taxon>
        <taxon>Cytophagia</taxon>
        <taxon>Cytophagales</taxon>
        <taxon>Catalimonadaceae</taxon>
        <taxon>Roseihalotalea</taxon>
    </lineage>
</organism>
<evidence type="ECO:0000313" key="8">
    <source>
        <dbReference type="EMBL" id="WKN36549.1"/>
    </source>
</evidence>
<accession>A0AA49JG48</accession>
<evidence type="ECO:0000256" key="4">
    <source>
        <dbReference type="ARBA" id="ARBA00022989"/>
    </source>
</evidence>
<protein>
    <submittedName>
        <fullName evidence="8">ABC transporter permease</fullName>
    </submittedName>
</protein>
<keyword evidence="4 6" id="KW-1133">Transmembrane helix</keyword>
<feature type="domain" description="PAS" evidence="7">
    <location>
        <begin position="643"/>
        <end position="666"/>
    </location>
</feature>
<feature type="transmembrane region" description="Helical" evidence="6">
    <location>
        <begin position="461"/>
        <end position="483"/>
    </location>
</feature>
<dbReference type="InterPro" id="IPR003838">
    <property type="entry name" value="ABC3_permease_C"/>
</dbReference>
<proteinExistence type="predicted"/>
<evidence type="ECO:0000256" key="2">
    <source>
        <dbReference type="ARBA" id="ARBA00022475"/>
    </source>
</evidence>
<evidence type="ECO:0000256" key="1">
    <source>
        <dbReference type="ARBA" id="ARBA00004651"/>
    </source>
</evidence>
<dbReference type="GO" id="GO:0005886">
    <property type="term" value="C:plasma membrane"/>
    <property type="evidence" value="ECO:0007669"/>
    <property type="project" value="UniProtKB-SubCell"/>
</dbReference>
<feature type="transmembrane region" description="Helical" evidence="6">
    <location>
        <begin position="510"/>
        <end position="530"/>
    </location>
</feature>
<feature type="transmembrane region" description="Helical" evidence="6">
    <location>
        <begin position="804"/>
        <end position="824"/>
    </location>
</feature>
<dbReference type="Pfam" id="PF12704">
    <property type="entry name" value="MacB_PCD"/>
    <property type="match status" value="2"/>
</dbReference>
<dbReference type="GO" id="GO:0022857">
    <property type="term" value="F:transmembrane transporter activity"/>
    <property type="evidence" value="ECO:0007669"/>
    <property type="project" value="TreeGrafter"/>
</dbReference>
<reference evidence="8" key="1">
    <citation type="journal article" date="2023" name="Comput. Struct. Biotechnol. J.">
        <title>Discovery of a novel marine Bacteroidetes with a rich repertoire of carbohydrate-active enzymes.</title>
        <authorList>
            <person name="Chen B."/>
            <person name="Liu G."/>
            <person name="Chen Q."/>
            <person name="Wang H."/>
            <person name="Liu L."/>
            <person name="Tang K."/>
        </authorList>
    </citation>
    <scope>NUCLEOTIDE SEQUENCE</scope>
    <source>
        <strain evidence="8">TK19036</strain>
    </source>
</reference>
<gene>
    <name evidence="8" type="ORF">K4G66_29745</name>
</gene>
<dbReference type="InterPro" id="IPR047699">
    <property type="entry name" value="Permease_put_prefix"/>
</dbReference>
<dbReference type="InterPro" id="IPR050250">
    <property type="entry name" value="Macrolide_Exporter_MacB"/>
</dbReference>
<dbReference type="PANTHER" id="PTHR30572:SF18">
    <property type="entry name" value="ABC-TYPE MACROLIDE FAMILY EXPORT SYSTEM PERMEASE COMPONENT 2"/>
    <property type="match status" value="1"/>
</dbReference>
<evidence type="ECO:0000256" key="5">
    <source>
        <dbReference type="ARBA" id="ARBA00023136"/>
    </source>
</evidence>
<feature type="transmembrane region" description="Helical" evidence="6">
    <location>
        <begin position="91"/>
        <end position="114"/>
    </location>
</feature>
<evidence type="ECO:0000259" key="7">
    <source>
        <dbReference type="PROSITE" id="PS50112"/>
    </source>
</evidence>
<feature type="transmembrane region" description="Helical" evidence="6">
    <location>
        <begin position="752"/>
        <end position="777"/>
    </location>
</feature>
<dbReference type="InterPro" id="IPR000014">
    <property type="entry name" value="PAS"/>
</dbReference>
<sequence length="875" mass="99052">MNPLPPKKALHFLRWFCREDYLEEIEGNLLEIYEQQHRESPAKAKRQFTWNVLRHFRLAFIKSFSFHSQTSSGMLHNYFKIAWRSMLKQKLYATVNISGLSVGLSCFLLIFLYVQHELSYDRFFSNADRIYRVYQRQAGNEYMGSDYFGVTPAGLARALEDEVPEVVQATTLEGHSALLGEEDNYYFERGLLTDTHFFEVLPYELVEGNPQTALSDPQNIILTESLARKIFGSTDAIGKQLTVNKEQLYASADRMGQYLTVTGIVADPPTNSTIQFTYLASIQSNSRYVKEREMTSWDSNNYYTFFTLADNATPQGLDEKLSDIHQKYVDYGENFPFEGSYHSQSLNELHLETRPNFDIGTKGNTRYIQLFSLIAGMVLLLACINYVNLALARSIKRAAEVGLRKVVGARRIQLISQFIGESVFIAGIALGLALVLCHLLLPVFNRFFERTLELNLLANTWLLPSLVGLVVVVGVLSGAYPAFRMASLRPVQVLKGSVSRKSSKISFQHWLMIGQYTVSIVLIIGSIVIYRQFQFIRNKELGFDKDYIVTIPVQNASLSNQYENLKQEWLAYPKVVSATGSSSLPTNISSQTILTDDAITDEELIIYQSWVDYDYLKVFGMELVAGRIFSRDYPTDAEEACIFNEAAVRALGWTPEEAIGKQFVRDSVETIIGVVKDFHMHSLHSSIAPLMLQLRTGFSSYFSIKVRPENLSETLSFVEASIKPHTPFPYEYQFLDERFDQLYQSDQRLGEIFGFFTVLSILVASLGLFGMAAFTAGQRTKEIGIRKVLGASVGSIIQLLSQDFIKLVFVGFVVAVPLAWYVMQQWLADFAYRVELSWWIFGLAGLLALLVAIVTVSSQSYKAALSNPVDSLRNE</sequence>
<keyword evidence="5 6" id="KW-0472">Membrane</keyword>
<keyword evidence="2" id="KW-1003">Cell membrane</keyword>
<feature type="transmembrane region" description="Helical" evidence="6">
    <location>
        <begin position="367"/>
        <end position="387"/>
    </location>
</feature>
<evidence type="ECO:0000256" key="6">
    <source>
        <dbReference type="SAM" id="Phobius"/>
    </source>
</evidence>
<dbReference type="PANTHER" id="PTHR30572">
    <property type="entry name" value="MEMBRANE COMPONENT OF TRANSPORTER-RELATED"/>
    <property type="match status" value="1"/>
</dbReference>
<feature type="transmembrane region" description="Helical" evidence="6">
    <location>
        <begin position="836"/>
        <end position="856"/>
    </location>
</feature>
<comment type="subcellular location">
    <subcellularLocation>
        <location evidence="1">Cell membrane</location>
        <topology evidence="1">Multi-pass membrane protein</topology>
    </subcellularLocation>
</comment>
<dbReference type="NCBIfam" id="NF038404">
    <property type="entry name" value="perm_prefix_2"/>
    <property type="match status" value="1"/>
</dbReference>
<dbReference type="AlphaFoldDB" id="A0AA49JG48"/>
<name>A0AA49JG48_9BACT</name>